<organism evidence="8 9">
    <name type="scientific">Streptomyces viridiviolaceus</name>
    <dbReference type="NCBI Taxonomy" id="68282"/>
    <lineage>
        <taxon>Bacteria</taxon>
        <taxon>Bacillati</taxon>
        <taxon>Actinomycetota</taxon>
        <taxon>Actinomycetes</taxon>
        <taxon>Kitasatosporales</taxon>
        <taxon>Streptomycetaceae</taxon>
        <taxon>Streptomyces</taxon>
    </lineage>
</organism>
<evidence type="ECO:0000259" key="7">
    <source>
        <dbReference type="Pfam" id="PF07669"/>
    </source>
</evidence>
<dbReference type="InterPro" id="IPR050953">
    <property type="entry name" value="N4_N6_ade-DNA_methylase"/>
</dbReference>
<dbReference type="GO" id="GO:0032259">
    <property type="term" value="P:methylation"/>
    <property type="evidence" value="ECO:0007669"/>
    <property type="project" value="UniProtKB-KW"/>
</dbReference>
<keyword evidence="2 8" id="KW-0489">Methyltransferase</keyword>
<dbReference type="Pfam" id="PF07669">
    <property type="entry name" value="Eco57I"/>
    <property type="match status" value="1"/>
</dbReference>
<reference evidence="9" key="1">
    <citation type="journal article" date="2019" name="Int. J. Syst. Evol. Microbiol.">
        <title>The Global Catalogue of Microorganisms (GCM) 10K type strain sequencing project: providing services to taxonomists for standard genome sequencing and annotation.</title>
        <authorList>
            <consortium name="The Broad Institute Genomics Platform"/>
            <consortium name="The Broad Institute Genome Sequencing Center for Infectious Disease"/>
            <person name="Wu L."/>
            <person name="Ma J."/>
        </authorList>
    </citation>
    <scope>NUCLEOTIDE SEQUENCE [LARGE SCALE GENOMIC DNA]</scope>
    <source>
        <strain evidence="9">JCM 4855</strain>
    </source>
</reference>
<evidence type="ECO:0000256" key="4">
    <source>
        <dbReference type="ARBA" id="ARBA00022691"/>
    </source>
</evidence>
<keyword evidence="4" id="KW-0949">S-adenosyl-L-methionine</keyword>
<dbReference type="InterPro" id="IPR011639">
    <property type="entry name" value="MethylTrfase_TaqI-like_dom"/>
</dbReference>
<evidence type="ECO:0000256" key="6">
    <source>
        <dbReference type="SAM" id="MobiDB-lite"/>
    </source>
</evidence>
<dbReference type="EMBL" id="JBHSYM010000023">
    <property type="protein sequence ID" value="MFC7012354.1"/>
    <property type="molecule type" value="Genomic_DNA"/>
</dbReference>
<dbReference type="PANTHER" id="PTHR33841:SF1">
    <property type="entry name" value="DNA METHYLTRANSFERASE A"/>
    <property type="match status" value="1"/>
</dbReference>
<dbReference type="EC" id="2.1.1.72" evidence="1"/>
<comment type="caution">
    <text evidence="8">The sequence shown here is derived from an EMBL/GenBank/DDBJ whole genome shotgun (WGS) entry which is preliminary data.</text>
</comment>
<gene>
    <name evidence="8" type="ORF">ACFQMH_11665</name>
</gene>
<accession>A0ABW2DX84</accession>
<sequence>MSATTRHQVFTAVHTVGGLLPADMLLRISEGKDVPGSKPADYGLPSSRSVRDEAERSWEYLKPLWRELRKHLPEDRETGLPATDPTGRAGADWLAPLWRELGFGRLTPIGTEGVQADSDAEKRFEVSHRWQHALIHQTPWNANLDKRPGGAGTVPPQSMLQECLNRTEAHLWGVLTNGRQIRLLRDSSALATASYVEFDLEAIFDGELFSEFVLLYRLLHVSRFEVAEDAAPSTCWLEKWRTEAIAQGTRALDQLRKGVQRAITTLGTGFLKHPDNRELRETLEVKTFHYALLRLVYRLLFLFVAEDREVLLSPSADETAKERYTTYFSSARLRRHAQRRRGTAHGDLYQALRFVLSGLGNDDGLPELGLPGLGGIFDDTEADKLLHDLSLSNEPLLEAVRALSIVRDSGSKRNRVVDYRHLDAEELGSIYESLLELVPKHDATERTFELVELAGNARKTTGSYYTPSSLIECLLDSALDPVIDDAVKRGEIRATRSGQPDPGPAIVEELLNLTVCDPACGSGHFLVAAARRIAKRVAAVREQNPEPTIDAVRHALHEVVARCIYGVDLNPMAVELAKVSLWLEALEPGKPLGFLDAHIKHGNALIGATPALLAKGIPDDAFKPIEGDDKKIATAIRKRNAAERGGQLSFHTEERIWVSNTAFAASLREITATTADTLRDVRLQSSRFRDLEQSADYLRALHISDAWCAAFVWPKVQGAPTPVTEGVFRDLQSAGAGIPVSTNDEIIRLAQQYKFFHWHLEFPEVFTVSDVADDGDSDPSVGWTGGFSCVLGNPPWERIKLQEQEFFAQRDPAIANAPNAATRKRLIAALPETNPDLFAEFTAAKRQADGESQFLRMSLRYPLTGRGDINTYAVFAETDRIMTGPYGRMGVIVPTGIATDATTQFFFKELVQKSSIAALYDFENAAPLFPDVHRSFKFSILSLTGRALREAAARFAFFLHYPTELDNAEKTFTLTPEEITLLNPNTSTCPVFRSRRDAELALRMQRSGVAYRLIEGGGTTRRVTRLGELSDLARATTQGFLRERGHRDCSDWYRVYEAKLFHAYDHRYATYVNGETQPLDHYSAMTHVDSRYEMERGTLESIHADLGFTDWVPAFRDIARSTDEHTMIATVLPKAATDYTVRLIVTDPTEAVRIIANFNSFAFNYSYRQRLAGTHLSDYLTYQQPIVPFNPGAQETKKWDTWISTRVLELCYTANDLSGFASDLGDTGTAFRWDDMRRQVMRAELDALFFHLYGIARQDVNCILNTFSIVKRKDEAKYGTYHTKDLILAEYDRMAAAGVSLENPLVDGDNYTSTLTPPPGHGPRHPA</sequence>
<dbReference type="RefSeq" id="WP_189868421.1">
    <property type="nucleotide sequence ID" value="NZ_BMWA01000001.1"/>
</dbReference>
<name>A0ABW2DX84_9ACTN</name>
<evidence type="ECO:0000256" key="2">
    <source>
        <dbReference type="ARBA" id="ARBA00022603"/>
    </source>
</evidence>
<dbReference type="SUPFAM" id="SSF53335">
    <property type="entry name" value="S-adenosyl-L-methionine-dependent methyltransferases"/>
    <property type="match status" value="1"/>
</dbReference>
<dbReference type="GO" id="GO:0008168">
    <property type="term" value="F:methyltransferase activity"/>
    <property type="evidence" value="ECO:0007669"/>
    <property type="project" value="UniProtKB-KW"/>
</dbReference>
<dbReference type="PANTHER" id="PTHR33841">
    <property type="entry name" value="DNA METHYLTRANSFERASE YEEA-RELATED"/>
    <property type="match status" value="1"/>
</dbReference>
<dbReference type="Gene3D" id="3.40.50.150">
    <property type="entry name" value="Vaccinia Virus protein VP39"/>
    <property type="match status" value="2"/>
</dbReference>
<feature type="region of interest" description="Disordered" evidence="6">
    <location>
        <begin position="1308"/>
        <end position="1327"/>
    </location>
</feature>
<keyword evidence="9" id="KW-1185">Reference proteome</keyword>
<evidence type="ECO:0000313" key="9">
    <source>
        <dbReference type="Proteomes" id="UP001596409"/>
    </source>
</evidence>
<protein>
    <recommendedName>
        <fullName evidence="1">site-specific DNA-methyltransferase (adenine-specific)</fullName>
        <ecNumber evidence="1">2.1.1.72</ecNumber>
    </recommendedName>
</protein>
<feature type="domain" description="Type II methyltransferase M.TaqI-like" evidence="7">
    <location>
        <begin position="563"/>
        <end position="805"/>
    </location>
</feature>
<evidence type="ECO:0000256" key="1">
    <source>
        <dbReference type="ARBA" id="ARBA00011900"/>
    </source>
</evidence>
<evidence type="ECO:0000313" key="8">
    <source>
        <dbReference type="EMBL" id="MFC7012354.1"/>
    </source>
</evidence>
<dbReference type="PRINTS" id="PR00507">
    <property type="entry name" value="N12N6MTFRASE"/>
</dbReference>
<dbReference type="Proteomes" id="UP001596409">
    <property type="component" value="Unassembled WGS sequence"/>
</dbReference>
<dbReference type="InterPro" id="IPR029063">
    <property type="entry name" value="SAM-dependent_MTases_sf"/>
</dbReference>
<evidence type="ECO:0000256" key="3">
    <source>
        <dbReference type="ARBA" id="ARBA00022679"/>
    </source>
</evidence>
<evidence type="ECO:0000256" key="5">
    <source>
        <dbReference type="ARBA" id="ARBA00047942"/>
    </source>
</evidence>
<proteinExistence type="predicted"/>
<comment type="catalytic activity">
    <reaction evidence="5">
        <text>a 2'-deoxyadenosine in DNA + S-adenosyl-L-methionine = an N(6)-methyl-2'-deoxyadenosine in DNA + S-adenosyl-L-homocysteine + H(+)</text>
        <dbReference type="Rhea" id="RHEA:15197"/>
        <dbReference type="Rhea" id="RHEA-COMP:12418"/>
        <dbReference type="Rhea" id="RHEA-COMP:12419"/>
        <dbReference type="ChEBI" id="CHEBI:15378"/>
        <dbReference type="ChEBI" id="CHEBI:57856"/>
        <dbReference type="ChEBI" id="CHEBI:59789"/>
        <dbReference type="ChEBI" id="CHEBI:90615"/>
        <dbReference type="ChEBI" id="CHEBI:90616"/>
        <dbReference type="EC" id="2.1.1.72"/>
    </reaction>
</comment>
<keyword evidence="3" id="KW-0808">Transferase</keyword>